<reference evidence="2 3" key="1">
    <citation type="submission" date="2016-10" db="EMBL/GenBank/DDBJ databases">
        <authorList>
            <person name="de Groot N.N."/>
        </authorList>
    </citation>
    <scope>NUCLEOTIDE SEQUENCE [LARGE SCALE GENOMIC DNA]</scope>
    <source>
        <strain evidence="2 3">LMG 25475</strain>
    </source>
</reference>
<dbReference type="RefSeq" id="WP_092363650.1">
    <property type="nucleotide sequence ID" value="NZ_FNBM01000001.1"/>
</dbReference>
<sequence>MKAVRIHAYKQTPAVENIPMPEVAADQVLVRIEAAALNPLDALVVSGGAAQFFNIQLPITPGTDFAGMIVEVGSAVENWQAGDRVIVWTDAGSGGGFAQFAAVPASACVTLPLKLSAAEGAAIPIAATTAWHSLFSTAGLKAGETVLIHAAAGGVGTFAIQFAKRAGARVIATASGDGIELAARLGADQVIDYTSQDFVELVHDVDLVLDLVGGETQLRSFEVLRRGGRLISTAMPPDTSIAQSFGVSASIFYAAPYAERLGELVSAVIEQEVTVVIDREVPLTAFADAWARLTSGHARGKIILKSEIFN</sequence>
<dbReference type="Gene3D" id="3.40.50.720">
    <property type="entry name" value="NAD(P)-binding Rossmann-like Domain"/>
    <property type="match status" value="1"/>
</dbReference>
<evidence type="ECO:0000313" key="2">
    <source>
        <dbReference type="EMBL" id="SDE88018.1"/>
    </source>
</evidence>
<organism evidence="2 3">
    <name type="scientific">Phytopseudomonas seleniipraecipitans</name>
    <dbReference type="NCBI Taxonomy" id="640205"/>
    <lineage>
        <taxon>Bacteria</taxon>
        <taxon>Pseudomonadati</taxon>
        <taxon>Pseudomonadota</taxon>
        <taxon>Gammaproteobacteria</taxon>
        <taxon>Pseudomonadales</taxon>
        <taxon>Pseudomonadaceae</taxon>
        <taxon>Phytopseudomonas</taxon>
    </lineage>
</organism>
<dbReference type="Gene3D" id="3.90.180.10">
    <property type="entry name" value="Medium-chain alcohol dehydrogenases, catalytic domain"/>
    <property type="match status" value="1"/>
</dbReference>
<dbReference type="InterPro" id="IPR013154">
    <property type="entry name" value="ADH-like_N"/>
</dbReference>
<dbReference type="PANTHER" id="PTHR44013:SF1">
    <property type="entry name" value="ZINC-TYPE ALCOHOL DEHYDROGENASE-LIKE PROTEIN C16A3.02C"/>
    <property type="match status" value="1"/>
</dbReference>
<dbReference type="EMBL" id="FNBM01000001">
    <property type="protein sequence ID" value="SDE88018.1"/>
    <property type="molecule type" value="Genomic_DNA"/>
</dbReference>
<dbReference type="STRING" id="640205.SAMN05216381_0209"/>
<dbReference type="Pfam" id="PF08240">
    <property type="entry name" value="ADH_N"/>
    <property type="match status" value="1"/>
</dbReference>
<evidence type="ECO:0000313" key="3">
    <source>
        <dbReference type="Proteomes" id="UP000243378"/>
    </source>
</evidence>
<proteinExistence type="predicted"/>
<dbReference type="PROSITE" id="PS01162">
    <property type="entry name" value="QOR_ZETA_CRYSTAL"/>
    <property type="match status" value="1"/>
</dbReference>
<dbReference type="GO" id="GO:0008270">
    <property type="term" value="F:zinc ion binding"/>
    <property type="evidence" value="ECO:0007669"/>
    <property type="project" value="InterPro"/>
</dbReference>
<dbReference type="GO" id="GO:0016491">
    <property type="term" value="F:oxidoreductase activity"/>
    <property type="evidence" value="ECO:0007669"/>
    <property type="project" value="InterPro"/>
</dbReference>
<dbReference type="SUPFAM" id="SSF51735">
    <property type="entry name" value="NAD(P)-binding Rossmann-fold domains"/>
    <property type="match status" value="1"/>
</dbReference>
<dbReference type="OrthoDB" id="9785812at2"/>
<dbReference type="Pfam" id="PF13602">
    <property type="entry name" value="ADH_zinc_N_2"/>
    <property type="match status" value="1"/>
</dbReference>
<dbReference type="InterPro" id="IPR052733">
    <property type="entry name" value="Chloroplast_QOR"/>
</dbReference>
<dbReference type="CDD" id="cd05289">
    <property type="entry name" value="MDR_like_2"/>
    <property type="match status" value="1"/>
</dbReference>
<name>A0A1G7GIM4_9GAMM</name>
<dbReference type="Proteomes" id="UP000243378">
    <property type="component" value="Unassembled WGS sequence"/>
</dbReference>
<accession>A0A1G7GIM4</accession>
<dbReference type="InterPro" id="IPR011032">
    <property type="entry name" value="GroES-like_sf"/>
</dbReference>
<dbReference type="AlphaFoldDB" id="A0A1G7GIM4"/>
<feature type="domain" description="Enoyl reductase (ER)" evidence="1">
    <location>
        <begin position="10"/>
        <end position="304"/>
    </location>
</feature>
<gene>
    <name evidence="2" type="ORF">SAMN05216381_0209</name>
</gene>
<dbReference type="InterPro" id="IPR002364">
    <property type="entry name" value="Quin_OxRdtase/zeta-crystal_CS"/>
</dbReference>
<dbReference type="SMART" id="SM00829">
    <property type="entry name" value="PKS_ER"/>
    <property type="match status" value="1"/>
</dbReference>
<dbReference type="PANTHER" id="PTHR44013">
    <property type="entry name" value="ZINC-TYPE ALCOHOL DEHYDROGENASE-LIKE PROTEIN C16A3.02C"/>
    <property type="match status" value="1"/>
</dbReference>
<dbReference type="InterPro" id="IPR020843">
    <property type="entry name" value="ER"/>
</dbReference>
<dbReference type="InterPro" id="IPR036291">
    <property type="entry name" value="NAD(P)-bd_dom_sf"/>
</dbReference>
<dbReference type="SUPFAM" id="SSF50129">
    <property type="entry name" value="GroES-like"/>
    <property type="match status" value="1"/>
</dbReference>
<evidence type="ECO:0000259" key="1">
    <source>
        <dbReference type="SMART" id="SM00829"/>
    </source>
</evidence>
<protein>
    <submittedName>
        <fullName evidence="2">NADPH:quinone reductase</fullName>
    </submittedName>
</protein>